<feature type="compositionally biased region" description="Polar residues" evidence="1">
    <location>
        <begin position="93"/>
        <end position="108"/>
    </location>
</feature>
<evidence type="ECO:0000256" key="1">
    <source>
        <dbReference type="SAM" id="MobiDB-lite"/>
    </source>
</evidence>
<feature type="compositionally biased region" description="Low complexity" evidence="1">
    <location>
        <begin position="250"/>
        <end position="275"/>
    </location>
</feature>
<evidence type="ECO:0000313" key="2">
    <source>
        <dbReference type="EMBL" id="CEM54648.1"/>
    </source>
</evidence>
<reference evidence="2" key="1">
    <citation type="submission" date="2014-11" db="EMBL/GenBank/DDBJ databases">
        <authorList>
            <person name="Otto D Thomas"/>
            <person name="Naeem Raeece"/>
        </authorList>
    </citation>
    <scope>NUCLEOTIDE SEQUENCE</scope>
</reference>
<sequence>MLTPPQAEPQQISETGAAPPDESVNGATGGTGAARRKSHDASPVDPTDPSKSRRNSTHSSRPGVSSRPPRSVPFGGGASPSSSVLAKAKSNHAFGSSMNAAHASQSAPHRQPSRDLPLPLARQKSPKKETSLPLPPGRRRGSQSSEKSEGLRHASGRAPAPSGGSGALMGPPQSAASSRPKTMRAKSMGIGLNSPSEKEKEKGHHGGTNAASSSTASAAAKRAADLQRARTQSLGERHKQKRASEGGGSPSTVAAAAAAASSAMSPASSAVSPSSHQRQRSSMRKPSIVKDGPTSPTLSPSAERPHKVSFPDEREGSDTVRHRPGPFSPSNQGAKSGEPSSSSVLGRSGAADSQGSVPGSASRFSQGRSPSSGMARHASRVSSALETMQEVENEDEDEEDEGEKGDKRLGRSAAASSAYGRGPPNNASYFSSMGKTGTQSSFAESRPPGSRKGSMRGSNIIKKPIKGAKSTVFVSPGIESRRNSEEEDDDESGGMNSSQQSQQIEEGEEVGDDSSNEERSSEFTDGSVFYGRGKSSMSEIDMAALGATFGQLPGLRKSNKSDTAKSITKSVTSALSRANTGKSGMSQSGRDDRPNFKAQASRAESGKSFSRAVSVAESSVAPASLGGGPVALGGERASIGFSGQGFVGLGANRRRSSMTSGVLSQPRGSVGNIASLGLGGIDEEGAPSHSLNPALDLEALRGLGGGRGDRSARPSVASGVGGPPGAGGRVRRASMFAGDMAHGGMGGNLGFAGPVGQGVPQSGIGFGPGVGKSSNVGLGIPGGLGVPGQGKASEAKIGRMMTMRMDM</sequence>
<name>A0A0G4IBV3_9ALVE</name>
<proteinExistence type="predicted"/>
<feature type="compositionally biased region" description="Polar residues" evidence="1">
    <location>
        <begin position="328"/>
        <end position="372"/>
    </location>
</feature>
<feature type="compositionally biased region" description="Polar residues" evidence="1">
    <location>
        <begin position="564"/>
        <end position="588"/>
    </location>
</feature>
<dbReference type="VEuPathDB" id="CryptoDB:Cvel_12941"/>
<feature type="compositionally biased region" description="Low complexity" evidence="1">
    <location>
        <begin position="210"/>
        <end position="221"/>
    </location>
</feature>
<feature type="region of interest" description="Disordered" evidence="1">
    <location>
        <begin position="549"/>
        <end position="609"/>
    </location>
</feature>
<feature type="compositionally biased region" description="Gly residues" evidence="1">
    <location>
        <begin position="719"/>
        <end position="728"/>
    </location>
</feature>
<dbReference type="AlphaFoldDB" id="A0A0G4IBV3"/>
<accession>A0A0G4IBV3</accession>
<feature type="compositionally biased region" description="Acidic residues" evidence="1">
    <location>
        <begin position="389"/>
        <end position="403"/>
    </location>
</feature>
<dbReference type="EMBL" id="CDMZ01005805">
    <property type="protein sequence ID" value="CEM54648.1"/>
    <property type="molecule type" value="Genomic_DNA"/>
</dbReference>
<feature type="region of interest" description="Disordered" evidence="1">
    <location>
        <begin position="1"/>
        <end position="533"/>
    </location>
</feature>
<feature type="compositionally biased region" description="Low complexity" evidence="1">
    <location>
        <begin position="493"/>
        <end position="504"/>
    </location>
</feature>
<gene>
    <name evidence="2" type="ORF">Cvel_12941</name>
</gene>
<feature type="compositionally biased region" description="Low complexity" evidence="1">
    <location>
        <begin position="156"/>
        <end position="172"/>
    </location>
</feature>
<feature type="compositionally biased region" description="Polar residues" evidence="1">
    <location>
        <begin position="425"/>
        <end position="443"/>
    </location>
</feature>
<feature type="region of interest" description="Disordered" evidence="1">
    <location>
        <begin position="703"/>
        <end position="728"/>
    </location>
</feature>
<feature type="compositionally biased region" description="Low complexity" evidence="1">
    <location>
        <begin position="59"/>
        <end position="73"/>
    </location>
</feature>
<organism evidence="2">
    <name type="scientific">Chromera velia CCMP2878</name>
    <dbReference type="NCBI Taxonomy" id="1169474"/>
    <lineage>
        <taxon>Eukaryota</taxon>
        <taxon>Sar</taxon>
        <taxon>Alveolata</taxon>
        <taxon>Colpodellida</taxon>
        <taxon>Chromeraceae</taxon>
        <taxon>Chromera</taxon>
    </lineage>
</organism>
<feature type="compositionally biased region" description="Acidic residues" evidence="1">
    <location>
        <begin position="505"/>
        <end position="515"/>
    </location>
</feature>
<protein>
    <submittedName>
        <fullName evidence="2">Uncharacterized protein</fullName>
    </submittedName>
</protein>
<feature type="compositionally biased region" description="Basic and acidic residues" evidence="1">
    <location>
        <begin position="303"/>
        <end position="321"/>
    </location>
</feature>